<dbReference type="InterPro" id="IPR001223">
    <property type="entry name" value="Glyco_hydro18_cat"/>
</dbReference>
<feature type="transmembrane region" description="Helical" evidence="1">
    <location>
        <begin position="406"/>
        <end position="428"/>
    </location>
</feature>
<dbReference type="EMBL" id="PQFF01000354">
    <property type="protein sequence ID" value="RHZ56716.1"/>
    <property type="molecule type" value="Genomic_DNA"/>
</dbReference>
<dbReference type="SMART" id="SM00636">
    <property type="entry name" value="Glyco_18"/>
    <property type="match status" value="1"/>
</dbReference>
<keyword evidence="1" id="KW-0472">Membrane</keyword>
<gene>
    <name evidence="3" type="ORF">Glove_397g16</name>
</gene>
<dbReference type="Gene3D" id="3.20.20.80">
    <property type="entry name" value="Glycosidases"/>
    <property type="match status" value="1"/>
</dbReference>
<dbReference type="InterPro" id="IPR029070">
    <property type="entry name" value="Chitinase_insertion_sf"/>
</dbReference>
<dbReference type="InterPro" id="IPR011583">
    <property type="entry name" value="Chitinase_II/V-like_cat"/>
</dbReference>
<accession>A0A397H504</accession>
<organism evidence="3 4">
    <name type="scientific">Diversispora epigaea</name>
    <dbReference type="NCBI Taxonomy" id="1348612"/>
    <lineage>
        <taxon>Eukaryota</taxon>
        <taxon>Fungi</taxon>
        <taxon>Fungi incertae sedis</taxon>
        <taxon>Mucoromycota</taxon>
        <taxon>Glomeromycotina</taxon>
        <taxon>Glomeromycetes</taxon>
        <taxon>Diversisporales</taxon>
        <taxon>Diversisporaceae</taxon>
        <taxon>Diversispora</taxon>
    </lineage>
</organism>
<dbReference type="Pfam" id="PF00704">
    <property type="entry name" value="Glyco_hydro_18"/>
    <property type="match status" value="1"/>
</dbReference>
<evidence type="ECO:0000259" key="2">
    <source>
        <dbReference type="SMART" id="SM00636"/>
    </source>
</evidence>
<dbReference type="STRING" id="1348612.A0A397H504"/>
<evidence type="ECO:0000313" key="3">
    <source>
        <dbReference type="EMBL" id="RHZ56716.1"/>
    </source>
</evidence>
<dbReference type="GO" id="GO:0008061">
    <property type="term" value="F:chitin binding"/>
    <property type="evidence" value="ECO:0007669"/>
    <property type="project" value="InterPro"/>
</dbReference>
<dbReference type="OrthoDB" id="76388at2759"/>
<dbReference type="GO" id="GO:0005975">
    <property type="term" value="P:carbohydrate metabolic process"/>
    <property type="evidence" value="ECO:0007669"/>
    <property type="project" value="InterPro"/>
</dbReference>
<keyword evidence="4" id="KW-1185">Reference proteome</keyword>
<dbReference type="AlphaFoldDB" id="A0A397H504"/>
<feature type="domain" description="Chitinase II/V-like catalytic" evidence="2">
    <location>
        <begin position="57"/>
        <end position="358"/>
    </location>
</feature>
<proteinExistence type="predicted"/>
<evidence type="ECO:0000313" key="4">
    <source>
        <dbReference type="Proteomes" id="UP000266861"/>
    </source>
</evidence>
<keyword evidence="1" id="KW-0812">Transmembrane</keyword>
<reference evidence="3 4" key="1">
    <citation type="submission" date="2018-08" db="EMBL/GenBank/DDBJ databases">
        <title>Genome and evolution of the arbuscular mycorrhizal fungus Diversispora epigaea (formerly Glomus versiforme) and its bacterial endosymbionts.</title>
        <authorList>
            <person name="Sun X."/>
            <person name="Fei Z."/>
            <person name="Harrison M."/>
        </authorList>
    </citation>
    <scope>NUCLEOTIDE SEQUENCE [LARGE SCALE GENOMIC DNA]</scope>
    <source>
        <strain evidence="3 4">IT104</strain>
    </source>
</reference>
<dbReference type="Gene3D" id="3.10.50.10">
    <property type="match status" value="1"/>
</dbReference>
<dbReference type="InterPro" id="IPR017853">
    <property type="entry name" value="GH"/>
</dbReference>
<sequence>MSEVTVETTENSSVYMGKNEIFASFSYKVDNEEYIKRDTGDNNACSSLYFSDVLSNTKVFGFYDPLKPLENGSSVVEFIKDIRIDYLNYIVNINRLDKNEQELGYLRSNFSSPGLQILLSITSSDLEMIDFNKENPIREITEKYKFDGVNIVKNDCDANSLNKTLESIKSMHSVSWNKSLITTFTMNANDNDISLNNISSIQDYVNYTIIQAFYLNPNDNKSAPLNSNNNNTVTFNSLFKQLKGTDFKKLIWGFDLSGIMKNPKSITGLIVNDDMCLINSEFSIWPWKEIRNTALVAICTANSGWRRYFNPDTSSTILLNPQPNGSFAYEDPESLYHKFNWVTSNNFAGISIANLAFDSIDNNNSILKFIKLTTPKNNDDDGNDGNGSVKIPSNPINDNNGKNNKVIIGVVVGCILFAIGLFMIFFYCSRRRKRHSAIEL</sequence>
<dbReference type="Proteomes" id="UP000266861">
    <property type="component" value="Unassembled WGS sequence"/>
</dbReference>
<protein>
    <recommendedName>
        <fullName evidence="2">Chitinase II/V-like catalytic domain-containing protein</fullName>
    </recommendedName>
</protein>
<dbReference type="SUPFAM" id="SSF51445">
    <property type="entry name" value="(Trans)glycosidases"/>
    <property type="match status" value="1"/>
</dbReference>
<keyword evidence="1" id="KW-1133">Transmembrane helix</keyword>
<evidence type="ECO:0000256" key="1">
    <source>
        <dbReference type="SAM" id="Phobius"/>
    </source>
</evidence>
<comment type="caution">
    <text evidence="3">The sequence shown here is derived from an EMBL/GenBank/DDBJ whole genome shotgun (WGS) entry which is preliminary data.</text>
</comment>
<name>A0A397H504_9GLOM</name>